<dbReference type="EMBL" id="WSSB01000004">
    <property type="protein sequence ID" value="MXR36600.1"/>
    <property type="molecule type" value="Genomic_DNA"/>
</dbReference>
<dbReference type="InterPro" id="IPR002052">
    <property type="entry name" value="DNA_methylase_N6_adenine_CS"/>
</dbReference>
<dbReference type="Proteomes" id="UP000467214">
    <property type="component" value="Unassembled WGS sequence"/>
</dbReference>
<comment type="caution">
    <text evidence="3">The sequence shown here is derived from an EMBL/GenBank/DDBJ whole genome shotgun (WGS) entry which is preliminary data.</text>
</comment>
<keyword evidence="1 3" id="KW-0489">Methyltransferase</keyword>
<protein>
    <submittedName>
        <fullName evidence="3">16S rRNA (Guanine(966)-N(2))-methyltransferase RsmD</fullName>
        <ecNumber evidence="3">2.1.1.171</ecNumber>
    </submittedName>
</protein>
<evidence type="ECO:0000313" key="4">
    <source>
        <dbReference type="Proteomes" id="UP000467214"/>
    </source>
</evidence>
<dbReference type="NCBIfam" id="TIGR00095">
    <property type="entry name" value="16S rRNA (guanine(966)-N(2))-methyltransferase RsmD"/>
    <property type="match status" value="1"/>
</dbReference>
<keyword evidence="2 3" id="KW-0808">Transferase</keyword>
<proteinExistence type="predicted"/>
<evidence type="ECO:0000256" key="2">
    <source>
        <dbReference type="ARBA" id="ARBA00022679"/>
    </source>
</evidence>
<organism evidence="3 4">
    <name type="scientific">Craterilacuibacter sinensis</name>
    <dbReference type="NCBI Taxonomy" id="2686017"/>
    <lineage>
        <taxon>Bacteria</taxon>
        <taxon>Pseudomonadati</taxon>
        <taxon>Pseudomonadota</taxon>
        <taxon>Betaproteobacteria</taxon>
        <taxon>Neisseriales</taxon>
        <taxon>Neisseriaceae</taxon>
        <taxon>Craterilacuibacter</taxon>
    </lineage>
</organism>
<evidence type="ECO:0000256" key="1">
    <source>
        <dbReference type="ARBA" id="ARBA00022603"/>
    </source>
</evidence>
<dbReference type="PIRSF" id="PIRSF004553">
    <property type="entry name" value="CHP00095"/>
    <property type="match status" value="1"/>
</dbReference>
<name>A0A845BMH9_9NEIS</name>
<dbReference type="RefSeq" id="WP_160795707.1">
    <property type="nucleotide sequence ID" value="NZ_WSSB01000004.1"/>
</dbReference>
<reference evidence="3 4" key="1">
    <citation type="submission" date="2019-12" db="EMBL/GenBank/DDBJ databases">
        <title>Neisseriaceae gen. nov. sp. Genome sequencing and assembly.</title>
        <authorList>
            <person name="Liu Z."/>
            <person name="Li A."/>
        </authorList>
    </citation>
    <scope>NUCLEOTIDE SEQUENCE [LARGE SCALE GENOMIC DNA]</scope>
    <source>
        <strain evidence="3 4">B2N2-7</strain>
    </source>
</reference>
<dbReference type="EC" id="2.1.1.171" evidence="3"/>
<dbReference type="InterPro" id="IPR029063">
    <property type="entry name" value="SAM-dependent_MTases_sf"/>
</dbReference>
<dbReference type="Gene3D" id="3.40.50.150">
    <property type="entry name" value="Vaccinia Virus protein VP39"/>
    <property type="match status" value="1"/>
</dbReference>
<dbReference type="PANTHER" id="PTHR43542:SF1">
    <property type="entry name" value="METHYLTRANSFERASE"/>
    <property type="match status" value="1"/>
</dbReference>
<dbReference type="GO" id="GO:0052913">
    <property type="term" value="F:16S rRNA (guanine(966)-N(2))-methyltransferase activity"/>
    <property type="evidence" value="ECO:0007669"/>
    <property type="project" value="UniProtKB-EC"/>
</dbReference>
<dbReference type="Pfam" id="PF03602">
    <property type="entry name" value="Cons_hypoth95"/>
    <property type="match status" value="1"/>
</dbReference>
<keyword evidence="4" id="KW-1185">Reference proteome</keyword>
<evidence type="ECO:0000313" key="3">
    <source>
        <dbReference type="EMBL" id="MXR36600.1"/>
    </source>
</evidence>
<dbReference type="SUPFAM" id="SSF53335">
    <property type="entry name" value="S-adenosyl-L-methionine-dependent methyltransferases"/>
    <property type="match status" value="1"/>
</dbReference>
<dbReference type="GO" id="GO:0003676">
    <property type="term" value="F:nucleic acid binding"/>
    <property type="evidence" value="ECO:0007669"/>
    <property type="project" value="InterPro"/>
</dbReference>
<dbReference type="PROSITE" id="PS00092">
    <property type="entry name" value="N6_MTASE"/>
    <property type="match status" value="1"/>
</dbReference>
<dbReference type="AlphaFoldDB" id="A0A845BMH9"/>
<sequence length="186" mass="20501">MGEYRNKVRIIAGKYRRRLLAFPDAEGLRPTPDRVRTTLFNWLGHELDGLHCLDLFAGSGALGFEAASRGAQRVVMIERERKAVAALKASRELLAAHEVDIMGGDALSYLKTTRDRFDLIFLDPPFSQDLLPALLPLLPRLLNEGGRVYAEAAKFPPLAGWLVLKEGVAGMVHYALLQKPAPDGAL</sequence>
<dbReference type="CDD" id="cd02440">
    <property type="entry name" value="AdoMet_MTases"/>
    <property type="match status" value="1"/>
</dbReference>
<gene>
    <name evidence="3" type="primary">rsmD</name>
    <name evidence="3" type="ORF">GQF02_06405</name>
</gene>
<dbReference type="InterPro" id="IPR004398">
    <property type="entry name" value="RNA_MeTrfase_RsmD"/>
</dbReference>
<accession>A0A845BMH9</accession>
<dbReference type="PANTHER" id="PTHR43542">
    <property type="entry name" value="METHYLTRANSFERASE"/>
    <property type="match status" value="1"/>
</dbReference>